<name>A0A8S0Z404_ARCPL</name>
<gene>
    <name evidence="1" type="ORF">APLA_LOCUS2667</name>
    <name evidence="2" type="ORF">APLA_LOCUS7114</name>
</gene>
<sequence length="74" mass="7792">MSRAGVTGANQRPHGDSYGLNFTRGGGSELGCQDVYLCDYYVGSACLHFAATGVSCVLLPGRAFAGSVRLLQKY</sequence>
<dbReference type="EMBL" id="CADEBD010000226">
    <property type="protein sequence ID" value="CAB3226377.1"/>
    <property type="molecule type" value="Genomic_DNA"/>
</dbReference>
<evidence type="ECO:0000313" key="3">
    <source>
        <dbReference type="Proteomes" id="UP000494106"/>
    </source>
</evidence>
<keyword evidence="3" id="KW-1185">Reference proteome</keyword>
<evidence type="ECO:0000313" key="2">
    <source>
        <dbReference type="EMBL" id="CAB3237765.1"/>
    </source>
</evidence>
<evidence type="ECO:0000313" key="4">
    <source>
        <dbReference type="Proteomes" id="UP000494256"/>
    </source>
</evidence>
<organism evidence="1 4">
    <name type="scientific">Arctia plantaginis</name>
    <name type="common">Wood tiger moth</name>
    <name type="synonym">Phalaena plantaginis</name>
    <dbReference type="NCBI Taxonomy" id="874455"/>
    <lineage>
        <taxon>Eukaryota</taxon>
        <taxon>Metazoa</taxon>
        <taxon>Ecdysozoa</taxon>
        <taxon>Arthropoda</taxon>
        <taxon>Hexapoda</taxon>
        <taxon>Insecta</taxon>
        <taxon>Pterygota</taxon>
        <taxon>Neoptera</taxon>
        <taxon>Endopterygota</taxon>
        <taxon>Lepidoptera</taxon>
        <taxon>Glossata</taxon>
        <taxon>Ditrysia</taxon>
        <taxon>Noctuoidea</taxon>
        <taxon>Erebidae</taxon>
        <taxon>Arctiinae</taxon>
        <taxon>Arctia</taxon>
    </lineage>
</organism>
<dbReference type="Proteomes" id="UP000494256">
    <property type="component" value="Unassembled WGS sequence"/>
</dbReference>
<comment type="caution">
    <text evidence="1">The sequence shown here is derived from an EMBL/GenBank/DDBJ whole genome shotgun (WGS) entry which is preliminary data.</text>
</comment>
<dbReference type="AlphaFoldDB" id="A0A8S0Z404"/>
<proteinExistence type="predicted"/>
<reference evidence="3 4" key="1">
    <citation type="submission" date="2020-04" db="EMBL/GenBank/DDBJ databases">
        <authorList>
            <person name="Wallbank WR R."/>
            <person name="Pardo Diaz C."/>
            <person name="Kozak K."/>
            <person name="Martin S."/>
            <person name="Jiggins C."/>
            <person name="Moest M."/>
            <person name="Warren A I."/>
            <person name="Byers J.R.P. K."/>
            <person name="Montejo-Kovacevich G."/>
            <person name="Yen C E."/>
        </authorList>
    </citation>
    <scope>NUCLEOTIDE SEQUENCE [LARGE SCALE GENOMIC DNA]</scope>
</reference>
<accession>A0A8S0Z404</accession>
<evidence type="ECO:0000313" key="1">
    <source>
        <dbReference type="EMBL" id="CAB3226377.1"/>
    </source>
</evidence>
<dbReference type="EMBL" id="CADEBC010000495">
    <property type="protein sequence ID" value="CAB3237765.1"/>
    <property type="molecule type" value="Genomic_DNA"/>
</dbReference>
<protein>
    <submittedName>
        <fullName evidence="1">Uncharacterized protein</fullName>
    </submittedName>
</protein>
<dbReference type="Proteomes" id="UP000494106">
    <property type="component" value="Unassembled WGS sequence"/>
</dbReference>